<name>A0A512AIK2_9SPHN</name>
<evidence type="ECO:0000313" key="2">
    <source>
        <dbReference type="Proteomes" id="UP000321464"/>
    </source>
</evidence>
<comment type="caution">
    <text evidence="1">The sequence shown here is derived from an EMBL/GenBank/DDBJ whole genome shotgun (WGS) entry which is preliminary data.</text>
</comment>
<reference evidence="1 2" key="1">
    <citation type="submission" date="2019-07" db="EMBL/GenBank/DDBJ databases">
        <title>Whole genome shotgun sequence of Novosphingobium sediminis NBRC 106119.</title>
        <authorList>
            <person name="Hosoyama A."/>
            <person name="Uohara A."/>
            <person name="Ohji S."/>
            <person name="Ichikawa N."/>
        </authorList>
    </citation>
    <scope>NUCLEOTIDE SEQUENCE [LARGE SCALE GENOMIC DNA]</scope>
    <source>
        <strain evidence="1 2">NBRC 106119</strain>
    </source>
</reference>
<accession>A0A512AIK2</accession>
<dbReference type="OrthoDB" id="185939at2"/>
<dbReference type="EMBL" id="BJYR01000009">
    <property type="protein sequence ID" value="GEN99547.1"/>
    <property type="molecule type" value="Genomic_DNA"/>
</dbReference>
<keyword evidence="2" id="KW-1185">Reference proteome</keyword>
<organism evidence="1 2">
    <name type="scientific">Novosphingobium sediminis</name>
    <dbReference type="NCBI Taxonomy" id="707214"/>
    <lineage>
        <taxon>Bacteria</taxon>
        <taxon>Pseudomonadati</taxon>
        <taxon>Pseudomonadota</taxon>
        <taxon>Alphaproteobacteria</taxon>
        <taxon>Sphingomonadales</taxon>
        <taxon>Sphingomonadaceae</taxon>
        <taxon>Novosphingobium</taxon>
    </lineage>
</organism>
<protein>
    <submittedName>
        <fullName evidence="1">Uncharacterized protein</fullName>
    </submittedName>
</protein>
<proteinExistence type="predicted"/>
<dbReference type="AlphaFoldDB" id="A0A512AIK2"/>
<dbReference type="Proteomes" id="UP000321464">
    <property type="component" value="Unassembled WGS sequence"/>
</dbReference>
<gene>
    <name evidence="1" type="ORF">NSE01_13800</name>
</gene>
<dbReference type="RefSeq" id="WP_147158889.1">
    <property type="nucleotide sequence ID" value="NZ_BJYR01000009.1"/>
</dbReference>
<evidence type="ECO:0000313" key="1">
    <source>
        <dbReference type="EMBL" id="GEN99547.1"/>
    </source>
</evidence>
<sequence length="171" mass="18564">MGHHINALIGTNEALKSLVARLGSPAPTELSFGLVIIPLDEQRLDDLAISIEPAINGFTYLTPLMAQRIAAALSGPTLYVETEYFGGIGGQSAAYFENGQLTWWGAESTETPSAGSPLAELYEKTSKGGKSPINEGLRRLGVVRSHERDEFDQVGLRRFRSLEDLGIEYPD</sequence>